<name>A0A850P7A9_9PROT</name>
<evidence type="ECO:0000313" key="1">
    <source>
        <dbReference type="EMBL" id="NVN39794.1"/>
    </source>
</evidence>
<dbReference type="RefSeq" id="WP_176612778.1">
    <property type="nucleotide sequence ID" value="NZ_JABXXR010000017.1"/>
</dbReference>
<dbReference type="EMBL" id="JABXXR010000017">
    <property type="protein sequence ID" value="NVN39794.1"/>
    <property type="molecule type" value="Genomic_DNA"/>
</dbReference>
<sequence length="109" mass="12394">MQIGRLVRRFFNATVPPALFLGLAGYFGWNALQGDHGLRSYAQQLKLLDQAKQSQQDALSERTIWNRRVAALQENALDADMVDERGRAMLNLAHDRDLVVPYGPHDKLY</sequence>
<reference evidence="1 2" key="1">
    <citation type="submission" date="2020-06" db="EMBL/GenBank/DDBJ databases">
        <title>Description of novel acetic acid bacteria.</title>
        <authorList>
            <person name="Sombolestani A."/>
        </authorList>
    </citation>
    <scope>NUCLEOTIDE SEQUENCE [LARGE SCALE GENOMIC DNA]</scope>
    <source>
        <strain evidence="1 2">LMG 27010</strain>
    </source>
</reference>
<organism evidence="1 2">
    <name type="scientific">Ameyamaea chiangmaiensis</name>
    <dbReference type="NCBI Taxonomy" id="442969"/>
    <lineage>
        <taxon>Bacteria</taxon>
        <taxon>Pseudomonadati</taxon>
        <taxon>Pseudomonadota</taxon>
        <taxon>Alphaproteobacteria</taxon>
        <taxon>Acetobacterales</taxon>
        <taxon>Acetobacteraceae</taxon>
        <taxon>Ameyamaea</taxon>
    </lineage>
</organism>
<dbReference type="Proteomes" id="UP000585665">
    <property type="component" value="Unassembled WGS sequence"/>
</dbReference>
<evidence type="ECO:0000313" key="2">
    <source>
        <dbReference type="Proteomes" id="UP000585665"/>
    </source>
</evidence>
<gene>
    <name evidence="1" type="ORF">HUK82_04335</name>
</gene>
<keyword evidence="2" id="KW-1185">Reference proteome</keyword>
<comment type="caution">
    <text evidence="1">The sequence shown here is derived from an EMBL/GenBank/DDBJ whole genome shotgun (WGS) entry which is preliminary data.</text>
</comment>
<dbReference type="AlphaFoldDB" id="A0A850P7A9"/>
<accession>A0A850P7A9</accession>
<protein>
    <submittedName>
        <fullName evidence="1">Septum formation initiator family protein</fullName>
    </submittedName>
</protein>
<proteinExistence type="predicted"/>